<gene>
    <name evidence="3" type="ORF">LS81_002945</name>
</gene>
<feature type="signal peptide" evidence="2">
    <location>
        <begin position="1"/>
        <end position="20"/>
    </location>
</feature>
<sequence>MKYLLTSFILLCVSPSIAFAYLDPGSGSLLLSSFVAFFASMLFFVKNIFYKIISFGTYTPLTSVKEMGGGGESLIAI</sequence>
<evidence type="ECO:0000256" key="2">
    <source>
        <dbReference type="SAM" id="SignalP"/>
    </source>
</evidence>
<dbReference type="Proteomes" id="UP000029878">
    <property type="component" value="Unassembled WGS sequence"/>
</dbReference>
<comment type="caution">
    <text evidence="3">The sequence shown here is derived from an EMBL/GenBank/DDBJ whole genome shotgun (WGS) entry which is preliminary data.</text>
</comment>
<evidence type="ECO:0000313" key="4">
    <source>
        <dbReference type="Proteomes" id="UP000029878"/>
    </source>
</evidence>
<dbReference type="EMBL" id="JRPL02000004">
    <property type="protein sequence ID" value="TLD84176.1"/>
    <property type="molecule type" value="Genomic_DNA"/>
</dbReference>
<feature type="chain" id="PRO_5020409688" evidence="2">
    <location>
        <begin position="21"/>
        <end position="77"/>
    </location>
</feature>
<evidence type="ECO:0000313" key="3">
    <source>
        <dbReference type="EMBL" id="TLD84176.1"/>
    </source>
</evidence>
<protein>
    <submittedName>
        <fullName evidence="3">Uncharacterized protein</fullName>
    </submittedName>
</protein>
<proteinExistence type="predicted"/>
<feature type="transmembrane region" description="Helical" evidence="1">
    <location>
        <begin position="30"/>
        <end position="49"/>
    </location>
</feature>
<keyword evidence="1" id="KW-0472">Membrane</keyword>
<keyword evidence="1" id="KW-1133">Transmembrane helix</keyword>
<accession>A0A4U8SDI1</accession>
<organism evidence="3 4">
    <name type="scientific">Helicobacter trogontum</name>
    <dbReference type="NCBI Taxonomy" id="50960"/>
    <lineage>
        <taxon>Bacteria</taxon>
        <taxon>Pseudomonadati</taxon>
        <taxon>Campylobacterota</taxon>
        <taxon>Epsilonproteobacteria</taxon>
        <taxon>Campylobacterales</taxon>
        <taxon>Helicobacteraceae</taxon>
        <taxon>Helicobacter</taxon>
    </lineage>
</organism>
<dbReference type="AlphaFoldDB" id="A0A4U8SDI1"/>
<evidence type="ECO:0000256" key="1">
    <source>
        <dbReference type="SAM" id="Phobius"/>
    </source>
</evidence>
<keyword evidence="1" id="KW-0812">Transmembrane</keyword>
<reference evidence="3 4" key="1">
    <citation type="journal article" date="2014" name="Genome Announc.">
        <title>Draft genome sequences of eight enterohepatic helicobacter species isolated from both laboratory and wild rodents.</title>
        <authorList>
            <person name="Sheh A."/>
            <person name="Shen Z."/>
            <person name="Fox J.G."/>
        </authorList>
    </citation>
    <scope>NUCLEOTIDE SEQUENCE [LARGE SCALE GENOMIC DNA]</scope>
    <source>
        <strain evidence="3 4">ATCC 700114</strain>
    </source>
</reference>
<name>A0A4U8SDI1_9HELI</name>
<dbReference type="RefSeq" id="WP_138069870.1">
    <property type="nucleotide sequence ID" value="NZ_JRPL02000004.1"/>
</dbReference>
<keyword evidence="2" id="KW-0732">Signal</keyword>